<evidence type="ECO:0000313" key="2">
    <source>
        <dbReference type="Proteomes" id="UP000019184"/>
    </source>
</evidence>
<sequence length="108" mass="12372">MALCDFRSVFMPYCLVKQANGKYVVLNREYKPIGFFTTEWINYEDYPIAVEIEGIGPATAKKLSVTCESDIEKIFLYNDGCVPTQSDKNMKNYLKKLEILAKLKIKSS</sequence>
<dbReference type="OrthoDB" id="7026240at2"/>
<dbReference type="Proteomes" id="UP000019184">
    <property type="component" value="Unassembled WGS sequence"/>
</dbReference>
<gene>
    <name evidence="1" type="ORF">BN874_1110002</name>
</gene>
<accession>A0A7U7J1H9</accession>
<dbReference type="EMBL" id="CBTK010000015">
    <property type="protein sequence ID" value="CDH43252.1"/>
    <property type="molecule type" value="Genomic_DNA"/>
</dbReference>
<reference evidence="1 2" key="1">
    <citation type="journal article" date="2014" name="ISME J.">
        <title>Candidatus Competibacter-lineage genomes retrieved from metagenomes reveal functional metabolic diversity.</title>
        <authorList>
            <person name="McIlroy S.J."/>
            <person name="Albertsen M."/>
            <person name="Andresen E.K."/>
            <person name="Saunders A.M."/>
            <person name="Kristiansen R."/>
            <person name="Stokholm-Bjerregaard M."/>
            <person name="Nielsen K.L."/>
            <person name="Nielsen P.H."/>
        </authorList>
    </citation>
    <scope>NUCLEOTIDE SEQUENCE [LARGE SCALE GENOMIC DNA]</scope>
    <source>
        <strain evidence="1 2">Run_B_J11</strain>
    </source>
</reference>
<proteinExistence type="predicted"/>
<comment type="caution">
    <text evidence="1">The sequence shown here is derived from an EMBL/GenBank/DDBJ whole genome shotgun (WGS) entry which is preliminary data.</text>
</comment>
<evidence type="ECO:0000313" key="1">
    <source>
        <dbReference type="EMBL" id="CDH43252.1"/>
    </source>
</evidence>
<organism evidence="1 2">
    <name type="scientific">Candidatus Contendobacter odensis Run_B_J11</name>
    <dbReference type="NCBI Taxonomy" id="1400861"/>
    <lineage>
        <taxon>Bacteria</taxon>
        <taxon>Pseudomonadati</taxon>
        <taxon>Pseudomonadota</taxon>
        <taxon>Gammaproteobacteria</taxon>
        <taxon>Candidatus Competibacteraceae</taxon>
        <taxon>Candidatus Contendibacter</taxon>
    </lineage>
</organism>
<keyword evidence="2" id="KW-1185">Reference proteome</keyword>
<protein>
    <submittedName>
        <fullName evidence="1">Uncharacterized protein</fullName>
    </submittedName>
</protein>
<name>A0A7U7J1H9_9GAMM</name>
<dbReference type="AlphaFoldDB" id="A0A7U7J1H9"/>
<dbReference type="RefSeq" id="WP_154724689.1">
    <property type="nucleotide sequence ID" value="NZ_CBTK010000015.1"/>
</dbReference>